<accession>A0A3B1DJ20</accession>
<dbReference type="InterPro" id="IPR017592">
    <property type="entry name" value="Pilus_assmbl_Flp-typ_CpaB"/>
</dbReference>
<dbReference type="NCBIfam" id="TIGR03177">
    <property type="entry name" value="pilus_cpaB"/>
    <property type="match status" value="1"/>
</dbReference>
<dbReference type="EMBL" id="UOGL01000029">
    <property type="protein sequence ID" value="VAX36064.1"/>
    <property type="molecule type" value="Genomic_DNA"/>
</dbReference>
<reference evidence="2" key="1">
    <citation type="submission" date="2018-06" db="EMBL/GenBank/DDBJ databases">
        <authorList>
            <person name="Zhirakovskaya E."/>
        </authorList>
    </citation>
    <scope>NUCLEOTIDE SEQUENCE</scope>
</reference>
<evidence type="ECO:0000259" key="1">
    <source>
        <dbReference type="Pfam" id="PF16976"/>
    </source>
</evidence>
<dbReference type="AlphaFoldDB" id="A0A3B1DJ20"/>
<evidence type="ECO:0000313" key="2">
    <source>
        <dbReference type="EMBL" id="VAX36064.1"/>
    </source>
</evidence>
<dbReference type="PROSITE" id="PS51257">
    <property type="entry name" value="PROKAR_LIPOPROTEIN"/>
    <property type="match status" value="1"/>
</dbReference>
<protein>
    <submittedName>
        <fullName evidence="2">Flp pilus assembly protein RcpC/CpaB</fullName>
    </submittedName>
</protein>
<dbReference type="InterPro" id="IPR031571">
    <property type="entry name" value="RcpC_dom"/>
</dbReference>
<dbReference type="Pfam" id="PF16976">
    <property type="entry name" value="RcpC"/>
    <property type="match status" value="1"/>
</dbReference>
<dbReference type="CDD" id="cd11614">
    <property type="entry name" value="SAF_CpaB_FlgA_like"/>
    <property type="match status" value="1"/>
</dbReference>
<name>A0A3B1DJ20_9ZZZZ</name>
<organism evidence="2">
    <name type="scientific">hydrothermal vent metagenome</name>
    <dbReference type="NCBI Taxonomy" id="652676"/>
    <lineage>
        <taxon>unclassified sequences</taxon>
        <taxon>metagenomes</taxon>
        <taxon>ecological metagenomes</taxon>
    </lineage>
</organism>
<feature type="domain" description="Flp pilus assembly protein RcpC/CpaB" evidence="1">
    <location>
        <begin position="108"/>
        <end position="213"/>
    </location>
</feature>
<sequence length="361" mass="40087">MKTKSMMLLAVAVACGLVAMLGVRQVLQKDGDVEKVHMLVAIADIPAGVPLDETNTVFKEVALESMPEGVVTKVEEIDKRALKVFAVLGEPIMLAKLGAEGSINPSVDIPPGMRVVTVAVDLTKSNSGLVRPKDRVDVLVTYKRSDETNRTISVTKTFLEFVEVFSVDSTRKGKDSTEETNEGAKNFSLLVTPEQAAIVKLAESKGSITFAMRNLEDDEKTEVKDIDDNFFDGAITDQGSREELVKEDDENKDVENFLNGEGETETVTVKKQPVFEEQEIVPPKWIMTVGIGEDVEQVEVVDEEEFQRLKEEQDARKVKWLETSKQKNGLTKTNQTNLFRSAKAWFMRAMPAEEKTESNPL</sequence>
<proteinExistence type="predicted"/>
<gene>
    <name evidence="2" type="ORF">MNBD_PLANCTO02-2177</name>
</gene>